<dbReference type="RefSeq" id="WP_188084504.1">
    <property type="nucleotide sequence ID" value="NZ_JACIEU010000050.1"/>
</dbReference>
<dbReference type="Gene3D" id="3.55.50.30">
    <property type="match status" value="1"/>
</dbReference>
<name>A0A7W6LWK4_9SPHN</name>
<evidence type="ECO:0000259" key="1">
    <source>
        <dbReference type="Pfam" id="PF04773"/>
    </source>
</evidence>
<feature type="domain" description="FecR protein" evidence="1">
    <location>
        <begin position="105"/>
        <end position="199"/>
    </location>
</feature>
<dbReference type="InterPro" id="IPR012373">
    <property type="entry name" value="Ferrdict_sens_TM"/>
</dbReference>
<dbReference type="GO" id="GO:0016989">
    <property type="term" value="F:sigma factor antagonist activity"/>
    <property type="evidence" value="ECO:0007669"/>
    <property type="project" value="TreeGrafter"/>
</dbReference>
<protein>
    <submittedName>
        <fullName evidence="3">Transmembrane sensor</fullName>
    </submittedName>
</protein>
<gene>
    <name evidence="3" type="ORF">GGQ90_005618</name>
</gene>
<reference evidence="3 4" key="1">
    <citation type="submission" date="2020-08" db="EMBL/GenBank/DDBJ databases">
        <title>Genomic Encyclopedia of Type Strains, Phase IV (KMG-IV): sequencing the most valuable type-strain genomes for metagenomic binning, comparative biology and taxonomic classification.</title>
        <authorList>
            <person name="Goeker M."/>
        </authorList>
    </citation>
    <scope>NUCLEOTIDE SEQUENCE [LARGE SCALE GENOMIC DNA]</scope>
    <source>
        <strain evidence="3 4">DSM 19371</strain>
    </source>
</reference>
<dbReference type="InterPro" id="IPR032508">
    <property type="entry name" value="FecR_C"/>
</dbReference>
<feature type="domain" description="Protein FecR C-terminal" evidence="2">
    <location>
        <begin position="241"/>
        <end position="298"/>
    </location>
</feature>
<dbReference type="Gene3D" id="2.60.120.1440">
    <property type="match status" value="1"/>
</dbReference>
<dbReference type="Pfam" id="PF16344">
    <property type="entry name" value="FecR_C"/>
    <property type="match status" value="1"/>
</dbReference>
<dbReference type="Pfam" id="PF04773">
    <property type="entry name" value="FecR"/>
    <property type="match status" value="1"/>
</dbReference>
<proteinExistence type="predicted"/>
<comment type="caution">
    <text evidence="3">The sequence shown here is derived from an EMBL/GenBank/DDBJ whole genome shotgun (WGS) entry which is preliminary data.</text>
</comment>
<dbReference type="Proteomes" id="UP000590524">
    <property type="component" value="Unassembled WGS sequence"/>
</dbReference>
<keyword evidence="3" id="KW-0812">Transmembrane</keyword>
<dbReference type="PANTHER" id="PTHR30273:SF2">
    <property type="entry name" value="PROTEIN FECR"/>
    <property type="match status" value="1"/>
</dbReference>
<organism evidence="3 4">
    <name type="scientific">Sphingobium scionense</name>
    <dbReference type="NCBI Taxonomy" id="1404341"/>
    <lineage>
        <taxon>Bacteria</taxon>
        <taxon>Pseudomonadati</taxon>
        <taxon>Pseudomonadota</taxon>
        <taxon>Alphaproteobacteria</taxon>
        <taxon>Sphingomonadales</taxon>
        <taxon>Sphingomonadaceae</taxon>
        <taxon>Sphingobium</taxon>
    </lineage>
</organism>
<keyword evidence="3" id="KW-0472">Membrane</keyword>
<sequence>MATPPTTQQLMEEAAGWLAALDAGSAAPEAFAQWRAGDPRRAVAFAQVVDALEQVERLRAVHEREPAPPPRVERRLLLRAAALAGGASVAGAFIAVQANARESASTITGERRTIILDDGTRVHLNTATGISWRIDGTSRSVWLDEGEIRLEVKPRPPGSGAGHPLRLIVAGANIRLDAGIFNVRRQPESVGLLVLSGRAALDGRRMVDAGSLAQVIGKSVSVRPAETIAIARAQSWRNGQLVFEGESLDFVVAEFNRYLDHKIVIADPSLSRIRLGGRFTTTDPADLLTALQASFGIRSVRGDTGAITLTTA</sequence>
<evidence type="ECO:0000313" key="3">
    <source>
        <dbReference type="EMBL" id="MBB4151804.1"/>
    </source>
</evidence>
<accession>A0A7W6LWK4</accession>
<evidence type="ECO:0000313" key="4">
    <source>
        <dbReference type="Proteomes" id="UP000590524"/>
    </source>
</evidence>
<dbReference type="PANTHER" id="PTHR30273">
    <property type="entry name" value="PERIPLASMIC SIGNAL SENSOR AND SIGMA FACTOR ACTIVATOR FECR-RELATED"/>
    <property type="match status" value="1"/>
</dbReference>
<keyword evidence="4" id="KW-1185">Reference proteome</keyword>
<dbReference type="InterPro" id="IPR006860">
    <property type="entry name" value="FecR"/>
</dbReference>
<dbReference type="EMBL" id="JACIEU010000050">
    <property type="protein sequence ID" value="MBB4151804.1"/>
    <property type="molecule type" value="Genomic_DNA"/>
</dbReference>
<dbReference type="PIRSF" id="PIRSF018266">
    <property type="entry name" value="FecR"/>
    <property type="match status" value="1"/>
</dbReference>
<evidence type="ECO:0000259" key="2">
    <source>
        <dbReference type="Pfam" id="PF16344"/>
    </source>
</evidence>
<dbReference type="AlphaFoldDB" id="A0A7W6LWK4"/>